<sequence length="858" mass="91843">MTTSTWQPFAIGDGDYNTMHTWAGDGNAARAFELNFKGGYISQADVKAFMIKRGTNQQVDLTVKFTNTNTVTLSQAVPEGWDVTIYRDTPKDKPTASFVDGALITAANLDRNARQAIFGVAELADRMDISQDTSNAALSTAQAAVAGVAATQATADSAVGIANDAVTTSKGAMTKSNQALARVDQASSRSLEALNVANEALDVANSHVDDSKNIGRVVRAPAGETLSELPARELRKGKGLSFDVNGDIVAVTPVAGSAEAVLQSLRQQGGLANIGNAHGTAGLDTAIKYLTFEMFGAKAGTTTDQTAAIQATVEAAANTGLPIWSTGAYFMNGIVTLDKDVKITGAKFIGPASSTSQKFAVQADVTFEWCSFDKVYIHHTDGNLKVINFNMENTRSTAAIFSEKVVSEVTVELRYGTFRNCYFGYLRQGGSGMGLRANVMRGLQFFDMQGDCIEMNLCINDGYTLVEDVVIDVVDHLGTQPNWGIAMGFAGKGDYGLTEDYTNYFKNLTLRNCRVYAARQCIHIEKGYNCLIENVELYPDNNRSTNAGIEAAGLVLYGCSNISVDGVTGAPITGQRMLWVTWGITGGQYKAAGRDISFRNVNIGGTVEIHMSATDTYPAFLEIDHMNADKLTIIGHASEYNVANVRAKAIEMEFHRVNNDGRDSVRRTARCVANFRNVRANLIANTGVTLGRMAVDEMSVSDTNFPLRKTASSVTNRGTPLTKIDGTFFHEGNGFPWGYWFLPGDRIVNAQGTVYTILTEGCQFKSSGDTVVRAASAGATLLQGNTTENWTTVYWKTAGCKVVIPKGGAGGSDLHTTIIRSAYIGGGIYTIGIADPLGADIPAGTVITPEAICTYTTK</sequence>
<evidence type="ECO:0000256" key="3">
    <source>
        <dbReference type="ARBA" id="ARBA00022732"/>
    </source>
</evidence>
<dbReference type="SUPFAM" id="SSF51126">
    <property type="entry name" value="Pectin lyase-like"/>
    <property type="match status" value="1"/>
</dbReference>
<organism evidence="9 10">
    <name type="scientific">Cronobacter phage EspYZU05</name>
    <dbReference type="NCBI Taxonomy" id="2836139"/>
    <lineage>
        <taxon>Viruses</taxon>
        <taxon>Duplodnaviria</taxon>
        <taxon>Heunggongvirae</taxon>
        <taxon>Uroviricota</taxon>
        <taxon>Caudoviricetes</taxon>
        <taxon>Autographivirales</taxon>
        <taxon>Autonotataviridae</taxon>
        <taxon>Melnykvirinae</taxon>
        <taxon>Cronosvirus</taxon>
        <taxon>Cronosvirus EspYZU05</taxon>
    </lineage>
</organism>
<protein>
    <submittedName>
        <fullName evidence="9">Tail fiber protein</fullName>
    </submittedName>
</protein>
<evidence type="ECO:0000256" key="5">
    <source>
        <dbReference type="ARBA" id="ARBA00023296"/>
    </source>
</evidence>
<name>A0AA47PE88_9CAUD</name>
<evidence type="ECO:0000259" key="8">
    <source>
        <dbReference type="Pfam" id="PF03906"/>
    </source>
</evidence>
<evidence type="ECO:0000256" key="4">
    <source>
        <dbReference type="ARBA" id="ARBA00022844"/>
    </source>
</evidence>
<dbReference type="GO" id="GO:0098015">
    <property type="term" value="C:virus tail"/>
    <property type="evidence" value="ECO:0007669"/>
    <property type="project" value="UniProtKB-KW"/>
</dbReference>
<evidence type="ECO:0000256" key="7">
    <source>
        <dbReference type="ARBA" id="ARBA00035731"/>
    </source>
</evidence>
<dbReference type="Gene3D" id="2.160.20.10">
    <property type="entry name" value="Single-stranded right-handed beta-helix, Pectin lyase-like"/>
    <property type="match status" value="1"/>
</dbReference>
<evidence type="ECO:0000313" key="10">
    <source>
        <dbReference type="Proteomes" id="UP001177185"/>
    </source>
</evidence>
<dbReference type="GO" id="GO:0098996">
    <property type="term" value="P:symbiont entry into host cell via disruption of host cell glycocalyx"/>
    <property type="evidence" value="ECO:0007669"/>
    <property type="project" value="UniProtKB-KW"/>
</dbReference>
<evidence type="ECO:0000313" key="9">
    <source>
        <dbReference type="EMBL" id="UGV21605.1"/>
    </source>
</evidence>
<dbReference type="InterPro" id="IPR011050">
    <property type="entry name" value="Pectin_lyase_fold/virulence"/>
</dbReference>
<dbReference type="GO" id="GO:0098994">
    <property type="term" value="P:symbiont entry into host cell via disruption of host cell envelope"/>
    <property type="evidence" value="ECO:0007669"/>
    <property type="project" value="UniProtKB-KW"/>
</dbReference>
<evidence type="ECO:0000256" key="2">
    <source>
        <dbReference type="ARBA" id="ARBA00022717"/>
    </source>
</evidence>
<keyword evidence="2" id="KW-1235">Degradation of host cell envelope components during virus entry</keyword>
<accession>A0AA47PE88</accession>
<dbReference type="InterPro" id="IPR005604">
    <property type="entry name" value="Phage_T7_tail_fibre-like_N"/>
</dbReference>
<dbReference type="Pfam" id="PF03906">
    <property type="entry name" value="Phage_T7_tail"/>
    <property type="match status" value="1"/>
</dbReference>
<evidence type="ECO:0000256" key="1">
    <source>
        <dbReference type="ARBA" id="ARBA00004328"/>
    </source>
</evidence>
<keyword evidence="10" id="KW-1185">Reference proteome</keyword>
<dbReference type="Proteomes" id="UP001177185">
    <property type="component" value="Segment"/>
</dbReference>
<evidence type="ECO:0000256" key="6">
    <source>
        <dbReference type="ARBA" id="ARBA00035636"/>
    </source>
</evidence>
<feature type="domain" description="Bacteriophage T7 tail fibre protein-like N-terminal" evidence="8">
    <location>
        <begin position="19"/>
        <end position="126"/>
    </location>
</feature>
<proteinExistence type="inferred from homology"/>
<dbReference type="EMBL" id="MW882933">
    <property type="protein sequence ID" value="UGV21605.1"/>
    <property type="molecule type" value="Genomic_DNA"/>
</dbReference>
<dbReference type="SMR" id="A0AA47PE88"/>
<comment type="subcellular location">
    <subcellularLocation>
        <location evidence="1">Virion</location>
    </subcellularLocation>
</comment>
<keyword evidence="7" id="KW-1238">Degradation of host capsule during virus entry</keyword>
<reference evidence="9 10" key="1">
    <citation type="journal article" date="2021" name="Quality assurance and safety of crops and foods">
        <title>Isolation and characterization of broad host-range of bacteriophages infecting Cronobacter sakazakii and its biocontrol potential in dairy products.</title>
        <authorList>
            <person name="Li H."/>
            <person name="Yang X.-J."/>
            <person name="Zhu X.-Y."/>
            <person name="Gao L."/>
            <person name="Rao S.-Q."/>
            <person name="Yuan L."/>
            <person name="Yang Z.-Q."/>
        </authorList>
    </citation>
    <scope>NUCLEOTIDE SEQUENCE [LARGE SCALE GENOMIC DNA]</scope>
</reference>
<keyword evidence="5" id="KW-1160">Virus entry into host cell</keyword>
<comment type="similarity">
    <text evidence="6">In the N-terminal section; belongs to the Teseptimavirus fiber family.</text>
</comment>
<keyword evidence="4" id="KW-0946">Virion</keyword>
<dbReference type="InterPro" id="IPR012334">
    <property type="entry name" value="Pectin_lyas_fold"/>
</dbReference>
<keyword evidence="3" id="KW-1227">Viral tail protein</keyword>